<feature type="compositionally biased region" description="Polar residues" evidence="1">
    <location>
        <begin position="1"/>
        <end position="13"/>
    </location>
</feature>
<evidence type="ECO:0000313" key="3">
    <source>
        <dbReference type="EMBL" id="NNJ24579.1"/>
    </source>
</evidence>
<evidence type="ECO:0000313" key="4">
    <source>
        <dbReference type="Proteomes" id="UP000609651"/>
    </source>
</evidence>
<feature type="transmembrane region" description="Helical" evidence="2">
    <location>
        <begin position="351"/>
        <end position="381"/>
    </location>
</feature>
<name>A0ABX1V8Y1_9PLAN</name>
<comment type="caution">
    <text evidence="3">The sequence shown here is derived from an EMBL/GenBank/DDBJ whole genome shotgun (WGS) entry which is preliminary data.</text>
</comment>
<accession>A0ABX1V8Y1</accession>
<feature type="transmembrane region" description="Helical" evidence="2">
    <location>
        <begin position="55"/>
        <end position="77"/>
    </location>
</feature>
<dbReference type="Proteomes" id="UP000609651">
    <property type="component" value="Unassembled WGS sequence"/>
</dbReference>
<reference evidence="3 4" key="1">
    <citation type="journal article" date="2020" name="Syst. Appl. Microbiol.">
        <title>Alienimonas chondri sp. nov., a novel planctomycete isolated from the biofilm of the red alga Chondrus crispus.</title>
        <authorList>
            <person name="Vitorino I."/>
            <person name="Albuquerque L."/>
            <person name="Wiegand S."/>
            <person name="Kallscheuer N."/>
            <person name="da Costa M.S."/>
            <person name="Lobo-da-Cunha A."/>
            <person name="Jogler C."/>
            <person name="Lage O.M."/>
        </authorList>
    </citation>
    <scope>NUCLEOTIDE SEQUENCE [LARGE SCALE GENOMIC DNA]</scope>
    <source>
        <strain evidence="3 4">LzC2</strain>
    </source>
</reference>
<feature type="transmembrane region" description="Helical" evidence="2">
    <location>
        <begin position="243"/>
        <end position="265"/>
    </location>
</feature>
<feature type="region of interest" description="Disordered" evidence="1">
    <location>
        <begin position="1"/>
        <end position="25"/>
    </location>
</feature>
<feature type="transmembrane region" description="Helical" evidence="2">
    <location>
        <begin position="452"/>
        <end position="471"/>
    </location>
</feature>
<evidence type="ECO:0000256" key="2">
    <source>
        <dbReference type="SAM" id="Phobius"/>
    </source>
</evidence>
<keyword evidence="4" id="KW-1185">Reference proteome</keyword>
<feature type="transmembrane region" description="Helical" evidence="2">
    <location>
        <begin position="507"/>
        <end position="526"/>
    </location>
</feature>
<feature type="transmembrane region" description="Helical" evidence="2">
    <location>
        <begin position="277"/>
        <end position="299"/>
    </location>
</feature>
<feature type="transmembrane region" description="Helical" evidence="2">
    <location>
        <begin position="149"/>
        <end position="168"/>
    </location>
</feature>
<keyword evidence="2" id="KW-1133">Transmembrane helix</keyword>
<evidence type="ECO:0000256" key="1">
    <source>
        <dbReference type="SAM" id="MobiDB-lite"/>
    </source>
</evidence>
<evidence type="ECO:0008006" key="5">
    <source>
        <dbReference type="Google" id="ProtNLM"/>
    </source>
</evidence>
<keyword evidence="2" id="KW-0812">Transmembrane</keyword>
<protein>
    <recommendedName>
        <fullName evidence="5">ABC transporter permease</fullName>
    </recommendedName>
</protein>
<feature type="transmembrane region" description="Helical" evidence="2">
    <location>
        <begin position="305"/>
        <end position="330"/>
    </location>
</feature>
<sequence>MSVATASPQTSAPAGSVPADDGEPGRLNAGLDRGGDLLNPILMKEVRQSFKSKQFLGSFWALLGICWLIGSCGLLFAGEAVEFGAVGGAFFTLFYSVLAFAVLLLVPYGAYRSVLNERLEKTWEVLSITALSPRQIVLGKIACAAMQMLVYYSAVAPFIAFCALLQGFDPRTAAFFLVATAWGAIVASSFAVMLAAVVRQKVWQGLLAGALGSALFGGVWVYIGSAFSGALLQPLPFSEPAFQWSVVALAVVSGSYVVLFVNAASAGLTFEADNRSTAVRVTVTVQFWLMVAGAIAVYFTRPDLLQAVPLGTAVALALTHWLFWGVVFAAEPDRLSRRVRRQTPRVRALRLLATPWLPGGSRGVLLVWLHLAVLAGLAGWIRVARAPALAARIGRPGAEVNALSDLPSALLARDPWTQIVFCGLCYVLIYVGLCGAVMRLGSALLRDFPPTAARLIVLILGPMGLIPPVAARMMKFVGNDEATALDALTPMLLIPELLGRGAGPGHIALLGGLAAAAVAVNLPFVFRQLMDLLGPRTPATAEATAGASAIGGPVA</sequence>
<proteinExistence type="predicted"/>
<dbReference type="EMBL" id="WTPX01000011">
    <property type="protein sequence ID" value="NNJ24579.1"/>
    <property type="molecule type" value="Genomic_DNA"/>
</dbReference>
<feature type="transmembrane region" description="Helical" evidence="2">
    <location>
        <begin position="174"/>
        <end position="198"/>
    </location>
</feature>
<dbReference type="RefSeq" id="WP_171183671.1">
    <property type="nucleotide sequence ID" value="NZ_WTPX01000011.1"/>
</dbReference>
<keyword evidence="2" id="KW-0472">Membrane</keyword>
<organism evidence="3 4">
    <name type="scientific">Alienimonas chondri</name>
    <dbReference type="NCBI Taxonomy" id="2681879"/>
    <lineage>
        <taxon>Bacteria</taxon>
        <taxon>Pseudomonadati</taxon>
        <taxon>Planctomycetota</taxon>
        <taxon>Planctomycetia</taxon>
        <taxon>Planctomycetales</taxon>
        <taxon>Planctomycetaceae</taxon>
        <taxon>Alienimonas</taxon>
    </lineage>
</organism>
<feature type="transmembrane region" description="Helical" evidence="2">
    <location>
        <begin position="205"/>
        <end position="223"/>
    </location>
</feature>
<feature type="transmembrane region" description="Helical" evidence="2">
    <location>
        <begin position="89"/>
        <end position="111"/>
    </location>
</feature>
<gene>
    <name evidence="3" type="ORF">LzC2_06370</name>
</gene>
<feature type="transmembrane region" description="Helical" evidence="2">
    <location>
        <begin position="416"/>
        <end position="440"/>
    </location>
</feature>